<evidence type="ECO:0000256" key="1">
    <source>
        <dbReference type="ARBA" id="ARBA00001941"/>
    </source>
</evidence>
<dbReference type="GO" id="GO:0016055">
    <property type="term" value="P:Wnt signaling pathway"/>
    <property type="evidence" value="ECO:0007669"/>
    <property type="project" value="UniProtKB-KW"/>
</dbReference>
<keyword evidence="6 13" id="KW-0479">Metal-binding</keyword>
<feature type="non-terminal residue" evidence="14">
    <location>
        <position position="232"/>
    </location>
</feature>
<dbReference type="OrthoDB" id="10040378at2759"/>
<dbReference type="PANTHER" id="PTHR31120:SF6">
    <property type="entry name" value="METALLOPROTEASE TIKI HOMOLOG"/>
    <property type="match status" value="1"/>
</dbReference>
<proteinExistence type="inferred from homology"/>
<keyword evidence="5" id="KW-0812">Transmembrane</keyword>
<comment type="cofactor">
    <cofactor evidence="1">
        <name>Co(2+)</name>
        <dbReference type="ChEBI" id="CHEBI:48828"/>
    </cofactor>
</comment>
<dbReference type="Proteomes" id="UP001152795">
    <property type="component" value="Unassembled WGS sequence"/>
</dbReference>
<protein>
    <recommendedName>
        <fullName evidence="13">Metalloprotease TIKI homolog</fullName>
        <ecNumber evidence="13">3.4.-.-</ecNumber>
    </recommendedName>
</protein>
<evidence type="ECO:0000313" key="14">
    <source>
        <dbReference type="EMBL" id="CAB4025035.1"/>
    </source>
</evidence>
<dbReference type="EC" id="3.4.-.-" evidence="13"/>
<evidence type="ECO:0000256" key="7">
    <source>
        <dbReference type="ARBA" id="ARBA00022729"/>
    </source>
</evidence>
<evidence type="ECO:0000256" key="8">
    <source>
        <dbReference type="ARBA" id="ARBA00022801"/>
    </source>
</evidence>
<evidence type="ECO:0000256" key="2">
    <source>
        <dbReference type="ARBA" id="ARBA00004479"/>
    </source>
</evidence>
<dbReference type="CDD" id="cd14789">
    <property type="entry name" value="Tiki"/>
    <property type="match status" value="1"/>
</dbReference>
<evidence type="ECO:0000256" key="4">
    <source>
        <dbReference type="ARBA" id="ARBA00022670"/>
    </source>
</evidence>
<organism evidence="14 15">
    <name type="scientific">Paramuricea clavata</name>
    <name type="common">Red gorgonian</name>
    <name type="synonym">Violescent sea-whip</name>
    <dbReference type="NCBI Taxonomy" id="317549"/>
    <lineage>
        <taxon>Eukaryota</taxon>
        <taxon>Metazoa</taxon>
        <taxon>Cnidaria</taxon>
        <taxon>Anthozoa</taxon>
        <taxon>Octocorallia</taxon>
        <taxon>Malacalcyonacea</taxon>
        <taxon>Plexauridae</taxon>
        <taxon>Paramuricea</taxon>
    </lineage>
</organism>
<dbReference type="Pfam" id="PF01963">
    <property type="entry name" value="TraB_PrgY_gumN"/>
    <property type="match status" value="1"/>
</dbReference>
<name>A0A6S7IZP1_PARCT</name>
<sequence>MAISQGLLLWLLINNLENNVHFQQNLWKRSLENYSTESCPSQLNRELNSFLWFMDRNPPVYFFGTIHVPYTKVWDYIPLNSKHAFKTASNVYFELDATDQQNLRTLEQCKSLPHGVKLRDVLPTILYKRIKTHLSYIRGKLSKWITFEQQLMGVNPLRLYKQMTKNWHKNRPIWIMLLLDKLTEYYVKLIAQGLPVLDTYLMREARLSHKKLGSIETMEEQCEVLNKINNSK</sequence>
<keyword evidence="13" id="KW-0879">Wnt signaling pathway</keyword>
<dbReference type="GO" id="GO:0005886">
    <property type="term" value="C:plasma membrane"/>
    <property type="evidence" value="ECO:0007669"/>
    <property type="project" value="UniProtKB-SubCell"/>
</dbReference>
<dbReference type="GO" id="GO:0004222">
    <property type="term" value="F:metalloendopeptidase activity"/>
    <property type="evidence" value="ECO:0007669"/>
    <property type="project" value="UniProtKB-UniRule"/>
</dbReference>
<evidence type="ECO:0000256" key="10">
    <source>
        <dbReference type="ARBA" id="ARBA00023049"/>
    </source>
</evidence>
<evidence type="ECO:0000256" key="11">
    <source>
        <dbReference type="ARBA" id="ARBA00023136"/>
    </source>
</evidence>
<evidence type="ECO:0000256" key="6">
    <source>
        <dbReference type="ARBA" id="ARBA00022723"/>
    </source>
</evidence>
<dbReference type="GO" id="GO:0006508">
    <property type="term" value="P:proteolysis"/>
    <property type="evidence" value="ECO:0007669"/>
    <property type="project" value="UniProtKB-KW"/>
</dbReference>
<accession>A0A6S7IZP1</accession>
<comment type="similarity">
    <text evidence="3 13">Belongs to the TIKI family.</text>
</comment>
<evidence type="ECO:0000256" key="9">
    <source>
        <dbReference type="ARBA" id="ARBA00022989"/>
    </source>
</evidence>
<comment type="cofactor">
    <cofactor evidence="13">
        <name>Mn(2+)</name>
        <dbReference type="ChEBI" id="CHEBI:29035"/>
    </cofactor>
    <cofactor evidence="13">
        <name>Co(2+)</name>
        <dbReference type="ChEBI" id="CHEBI:48828"/>
    </cofactor>
    <text evidence="13">Divalent metal cations. Mn(2+) or Co(2+).</text>
</comment>
<reference evidence="14" key="1">
    <citation type="submission" date="2020-04" db="EMBL/GenBank/DDBJ databases">
        <authorList>
            <person name="Alioto T."/>
            <person name="Alioto T."/>
            <person name="Gomez Garrido J."/>
        </authorList>
    </citation>
    <scope>NUCLEOTIDE SEQUENCE</scope>
    <source>
        <strain evidence="14">A484AB</strain>
    </source>
</reference>
<evidence type="ECO:0000256" key="12">
    <source>
        <dbReference type="ARBA" id="ARBA00023180"/>
    </source>
</evidence>
<keyword evidence="11" id="KW-0472">Membrane</keyword>
<dbReference type="AlphaFoldDB" id="A0A6S7IZP1"/>
<keyword evidence="12" id="KW-0325">Glycoprotein</keyword>
<keyword evidence="9" id="KW-1133">Transmembrane helix</keyword>
<evidence type="ECO:0000256" key="5">
    <source>
        <dbReference type="ARBA" id="ARBA00022692"/>
    </source>
</evidence>
<keyword evidence="10 13" id="KW-0482">Metalloprotease</keyword>
<dbReference type="GO" id="GO:0046872">
    <property type="term" value="F:metal ion binding"/>
    <property type="evidence" value="ECO:0007669"/>
    <property type="project" value="UniProtKB-UniRule"/>
</dbReference>
<keyword evidence="15" id="KW-1185">Reference proteome</keyword>
<comment type="subcellular location">
    <subcellularLocation>
        <location evidence="13">Cell membrane</location>
        <topology evidence="13">Single-pass type I membrane protein</topology>
    </subcellularLocation>
    <subcellularLocation>
        <location evidence="2">Membrane</location>
        <topology evidence="2">Single-pass type I membrane protein</topology>
    </subcellularLocation>
</comment>
<comment type="function">
    <text evidence="13">Metalloprotease that acts as a negative regulator of the Wnt signaling pathway.</text>
</comment>
<dbReference type="EMBL" id="CACRXK020013369">
    <property type="protein sequence ID" value="CAB4025035.1"/>
    <property type="molecule type" value="Genomic_DNA"/>
</dbReference>
<dbReference type="PANTHER" id="PTHR31120">
    <property type="entry name" value="METALLOPROTEASE TIKI"/>
    <property type="match status" value="1"/>
</dbReference>
<gene>
    <name evidence="14" type="ORF">PACLA_8A019394</name>
</gene>
<dbReference type="GO" id="GO:0030178">
    <property type="term" value="P:negative regulation of Wnt signaling pathway"/>
    <property type="evidence" value="ECO:0007669"/>
    <property type="project" value="UniProtKB-UniRule"/>
</dbReference>
<comment type="caution">
    <text evidence="14">The sequence shown here is derived from an EMBL/GenBank/DDBJ whole genome shotgun (WGS) entry which is preliminary data.</text>
</comment>
<dbReference type="InterPro" id="IPR040230">
    <property type="entry name" value="TIKI1/2-like"/>
</dbReference>
<evidence type="ECO:0000313" key="15">
    <source>
        <dbReference type="Proteomes" id="UP001152795"/>
    </source>
</evidence>
<evidence type="ECO:0000256" key="3">
    <source>
        <dbReference type="ARBA" id="ARBA00008261"/>
    </source>
</evidence>
<keyword evidence="7 13" id="KW-0732">Signal</keyword>
<dbReference type="InterPro" id="IPR002816">
    <property type="entry name" value="TraB/PrgY/GumN_fam"/>
</dbReference>
<keyword evidence="8 13" id="KW-0378">Hydrolase</keyword>
<evidence type="ECO:0000256" key="13">
    <source>
        <dbReference type="RuleBase" id="RU369069"/>
    </source>
</evidence>
<keyword evidence="13" id="KW-1003">Cell membrane</keyword>
<keyword evidence="4 13" id="KW-0645">Protease</keyword>